<evidence type="ECO:0000313" key="2">
    <source>
        <dbReference type="EMBL" id="RHY59884.1"/>
    </source>
</evidence>
<reference evidence="2 3" key="1">
    <citation type="submission" date="2018-08" db="EMBL/GenBank/DDBJ databases">
        <title>Aphanomyces genome sequencing and annotation.</title>
        <authorList>
            <person name="Minardi D."/>
            <person name="Oidtmann B."/>
            <person name="Van Der Giezen M."/>
            <person name="Studholme D.J."/>
        </authorList>
    </citation>
    <scope>NUCLEOTIDE SEQUENCE [LARGE SCALE GENOMIC DNA]</scope>
    <source>
        <strain evidence="2 3">D2</strain>
    </source>
</reference>
<dbReference type="EMBL" id="QUTD01005734">
    <property type="protein sequence ID" value="RHY59884.1"/>
    <property type="molecule type" value="Genomic_DNA"/>
</dbReference>
<sequence length="276" mass="30493">MKLFRAIVLLPLLALLVDQTTASHHHHKTAKPVKAYAAEDSSVDDYLAQVRGSMCLPNVTCGSDGKSCKTDCEFRMAQCKDTDLKEVESDKCEVLATASVIRYVKDTVDAKLEAWKDQLGADAPSSTIVPSVLKSKALKLEGSSLEIRGPVYRTFVWIPELKAVVDGVLMVSNIHTFVAERKRQTPESRAEWIRGLEQIQALKPSIIISGHALPGDLTDDEAPAFTAAYFREFEAQIPLARNSTDLIAAMKEKYPGFQDESSLELSAQVIKGERKW</sequence>
<dbReference type="VEuPathDB" id="FungiDB:H257_10169"/>
<dbReference type="SUPFAM" id="SSF56281">
    <property type="entry name" value="Metallo-hydrolase/oxidoreductase"/>
    <property type="match status" value="1"/>
</dbReference>
<dbReference type="VEuPathDB" id="FungiDB:H257_10168"/>
<keyword evidence="1" id="KW-0732">Signal</keyword>
<dbReference type="Proteomes" id="UP000266643">
    <property type="component" value="Unassembled WGS sequence"/>
</dbReference>
<dbReference type="AlphaFoldDB" id="A0A397D6V5"/>
<organism evidence="2 3">
    <name type="scientific">Aphanomyces astaci</name>
    <name type="common">Crayfish plague agent</name>
    <dbReference type="NCBI Taxonomy" id="112090"/>
    <lineage>
        <taxon>Eukaryota</taxon>
        <taxon>Sar</taxon>
        <taxon>Stramenopiles</taxon>
        <taxon>Oomycota</taxon>
        <taxon>Saprolegniomycetes</taxon>
        <taxon>Saprolegniales</taxon>
        <taxon>Verrucalvaceae</taxon>
        <taxon>Aphanomyces</taxon>
    </lineage>
</organism>
<evidence type="ECO:0000313" key="3">
    <source>
        <dbReference type="Proteomes" id="UP000266643"/>
    </source>
</evidence>
<comment type="caution">
    <text evidence="2">The sequence shown here is derived from an EMBL/GenBank/DDBJ whole genome shotgun (WGS) entry which is preliminary data.</text>
</comment>
<feature type="signal peptide" evidence="1">
    <location>
        <begin position="1"/>
        <end position="22"/>
    </location>
</feature>
<name>A0A397D6V5_APHAT</name>
<protein>
    <recommendedName>
        <fullName evidence="4">Metallo-beta-lactamase domain-containing protein</fullName>
    </recommendedName>
</protein>
<evidence type="ECO:0000256" key="1">
    <source>
        <dbReference type="SAM" id="SignalP"/>
    </source>
</evidence>
<proteinExistence type="predicted"/>
<gene>
    <name evidence="2" type="ORF">DYB30_012196</name>
</gene>
<dbReference type="InterPro" id="IPR036866">
    <property type="entry name" value="RibonucZ/Hydroxyglut_hydro"/>
</dbReference>
<accession>A0A397D6V5</accession>
<evidence type="ECO:0008006" key="4">
    <source>
        <dbReference type="Google" id="ProtNLM"/>
    </source>
</evidence>
<dbReference type="VEuPathDB" id="FungiDB:H257_10170"/>
<feature type="chain" id="PRO_5017252137" description="Metallo-beta-lactamase domain-containing protein" evidence="1">
    <location>
        <begin position="23"/>
        <end position="276"/>
    </location>
</feature>